<dbReference type="InterPro" id="IPR036249">
    <property type="entry name" value="Thioredoxin-like_sf"/>
</dbReference>
<dbReference type="PROSITE" id="PS51353">
    <property type="entry name" value="ARSC"/>
    <property type="match status" value="1"/>
</dbReference>
<dbReference type="Proteomes" id="UP001254608">
    <property type="component" value="Unassembled WGS sequence"/>
</dbReference>
<proteinExistence type="inferred from homology"/>
<gene>
    <name evidence="3" type="ORF">RM530_03105</name>
</gene>
<accession>A0ABU2WER6</accession>
<evidence type="ECO:0000256" key="1">
    <source>
        <dbReference type="ARBA" id="ARBA00007198"/>
    </source>
</evidence>
<name>A0ABU2WER6_9GAMM</name>
<dbReference type="PANTHER" id="PTHR30041:SF8">
    <property type="entry name" value="PROTEIN YFFB"/>
    <property type="match status" value="1"/>
</dbReference>
<evidence type="ECO:0000313" key="4">
    <source>
        <dbReference type="Proteomes" id="UP001254608"/>
    </source>
</evidence>
<dbReference type="NCBIfam" id="TIGR01617">
    <property type="entry name" value="arsC_related"/>
    <property type="match status" value="1"/>
</dbReference>
<sequence length="118" mass="13287">MITVYGISNCDTVKRARARLEAEGIDFRFHDFKRDGLAPELARSWIDRLGIEPVLNRRGTTWRKLDEASQAALHGPAAADALAQHSSVIKRPVFDRDGELRIGFARGDESELLDWLRG</sequence>
<dbReference type="Gene3D" id="3.40.30.10">
    <property type="entry name" value="Glutaredoxin"/>
    <property type="match status" value="1"/>
</dbReference>
<dbReference type="InterPro" id="IPR006660">
    <property type="entry name" value="Arsenate_reductase-like"/>
</dbReference>
<dbReference type="Pfam" id="PF03960">
    <property type="entry name" value="ArsC"/>
    <property type="match status" value="1"/>
</dbReference>
<evidence type="ECO:0000313" key="3">
    <source>
        <dbReference type="EMBL" id="MDT0496356.1"/>
    </source>
</evidence>
<comment type="similarity">
    <text evidence="1 2">Belongs to the ArsC family.</text>
</comment>
<dbReference type="PANTHER" id="PTHR30041">
    <property type="entry name" value="ARSENATE REDUCTASE"/>
    <property type="match status" value="1"/>
</dbReference>
<dbReference type="RefSeq" id="WP_311363749.1">
    <property type="nucleotide sequence ID" value="NZ_JAVRIC010000003.1"/>
</dbReference>
<dbReference type="EMBL" id="JAVRIC010000003">
    <property type="protein sequence ID" value="MDT0496356.1"/>
    <property type="molecule type" value="Genomic_DNA"/>
</dbReference>
<comment type="caution">
    <text evidence="3">The sequence shown here is derived from an EMBL/GenBank/DDBJ whole genome shotgun (WGS) entry which is preliminary data.</text>
</comment>
<organism evidence="3 4">
    <name type="scientific">Banduia mediterranea</name>
    <dbReference type="NCBI Taxonomy" id="3075609"/>
    <lineage>
        <taxon>Bacteria</taxon>
        <taxon>Pseudomonadati</taxon>
        <taxon>Pseudomonadota</taxon>
        <taxon>Gammaproteobacteria</taxon>
        <taxon>Nevskiales</taxon>
        <taxon>Algiphilaceae</taxon>
        <taxon>Banduia</taxon>
    </lineage>
</organism>
<keyword evidence="4" id="KW-1185">Reference proteome</keyword>
<dbReference type="InterPro" id="IPR006504">
    <property type="entry name" value="Tscrpt_reg_Spx/MgsR"/>
</dbReference>
<dbReference type="SUPFAM" id="SSF52833">
    <property type="entry name" value="Thioredoxin-like"/>
    <property type="match status" value="1"/>
</dbReference>
<evidence type="ECO:0000256" key="2">
    <source>
        <dbReference type="PROSITE-ProRule" id="PRU01282"/>
    </source>
</evidence>
<reference evidence="3 4" key="1">
    <citation type="submission" date="2023-09" db="EMBL/GenBank/DDBJ databases">
        <authorList>
            <person name="Rey-Velasco X."/>
        </authorList>
    </citation>
    <scope>NUCLEOTIDE SEQUENCE [LARGE SCALE GENOMIC DNA]</scope>
    <source>
        <strain evidence="3 4">W345</strain>
    </source>
</reference>
<protein>
    <submittedName>
        <fullName evidence="3">Spx/MgsR family RNA polymerase-binding regulatory protein</fullName>
    </submittedName>
</protein>